<evidence type="ECO:0000313" key="1">
    <source>
        <dbReference type="EMBL" id="EEG49349.1"/>
    </source>
</evidence>
<protein>
    <submittedName>
        <fullName evidence="1">Uncharacterized protein</fullName>
    </submittedName>
</protein>
<name>C0CLL6_BLAHS</name>
<dbReference type="Proteomes" id="UP000003100">
    <property type="component" value="Unassembled WGS sequence"/>
</dbReference>
<proteinExistence type="predicted"/>
<dbReference type="HOGENOM" id="CLU_2551539_0_0_9"/>
<comment type="caution">
    <text evidence="1">The sequence shown here is derived from an EMBL/GenBank/DDBJ whole genome shotgun (WGS) entry which is preliminary data.</text>
</comment>
<accession>C0CLL6</accession>
<gene>
    <name evidence="1" type="ORF">RUMHYD_01738</name>
</gene>
<sequence length="82" mass="9732">MKHLRPIIRSAEQAAYILQIPPQAFREQTKRGKNVYSRVANTSKKRRIYEFFPYVAAEELKVPLEILEKRNQEYEKAIEGPR</sequence>
<organism evidence="1 2">
    <name type="scientific">Blautia hydrogenotrophica (strain DSM 10507 / JCM 14656 / S5a33)</name>
    <name type="common">Ruminococcus hydrogenotrophicus</name>
    <dbReference type="NCBI Taxonomy" id="476272"/>
    <lineage>
        <taxon>Bacteria</taxon>
        <taxon>Bacillati</taxon>
        <taxon>Bacillota</taxon>
        <taxon>Clostridia</taxon>
        <taxon>Lachnospirales</taxon>
        <taxon>Lachnospiraceae</taxon>
        <taxon>Blautia</taxon>
    </lineage>
</organism>
<dbReference type="EMBL" id="ACBZ01000087">
    <property type="protein sequence ID" value="EEG49349.1"/>
    <property type="molecule type" value="Genomic_DNA"/>
</dbReference>
<keyword evidence="2" id="KW-1185">Reference proteome</keyword>
<evidence type="ECO:0000313" key="2">
    <source>
        <dbReference type="Proteomes" id="UP000003100"/>
    </source>
</evidence>
<reference evidence="1 2" key="2">
    <citation type="submission" date="2009-02" db="EMBL/GenBank/DDBJ databases">
        <title>Draft genome sequence of Blautia hydrogenotrophica DSM 10507 (Ruminococcus hydrogenotrophicus DSM 10507).</title>
        <authorList>
            <person name="Sudarsanam P."/>
            <person name="Ley R."/>
            <person name="Guruge J."/>
            <person name="Turnbaugh P.J."/>
            <person name="Mahowald M."/>
            <person name="Liep D."/>
            <person name="Gordon J."/>
        </authorList>
    </citation>
    <scope>NUCLEOTIDE SEQUENCE [LARGE SCALE GENOMIC DNA]</scope>
    <source>
        <strain evidence="2">DSM 10507 / JCM 14656 / S5a33</strain>
    </source>
</reference>
<reference evidence="1 2" key="1">
    <citation type="submission" date="2009-01" db="EMBL/GenBank/DDBJ databases">
        <authorList>
            <person name="Fulton L."/>
            <person name="Clifton S."/>
            <person name="Fulton B."/>
            <person name="Xu J."/>
            <person name="Minx P."/>
            <person name="Pepin K.H."/>
            <person name="Johnson M."/>
            <person name="Bhonagiri V."/>
            <person name="Nash W.E."/>
            <person name="Mardis E.R."/>
            <person name="Wilson R.K."/>
        </authorList>
    </citation>
    <scope>NUCLEOTIDE SEQUENCE [LARGE SCALE GENOMIC DNA]</scope>
    <source>
        <strain evidence="2">DSM 10507 / JCM 14656 / S5a33</strain>
    </source>
</reference>
<dbReference type="AlphaFoldDB" id="C0CLL6"/>